<dbReference type="Gene3D" id="3.40.50.300">
    <property type="entry name" value="P-loop containing nucleotide triphosphate hydrolases"/>
    <property type="match status" value="1"/>
</dbReference>
<dbReference type="GO" id="GO:0004519">
    <property type="term" value="F:endonuclease activity"/>
    <property type="evidence" value="ECO:0007669"/>
    <property type="project" value="InterPro"/>
</dbReference>
<gene>
    <name evidence="2" type="ORF">MNBD_CHLOROFLEXI01-449</name>
</gene>
<dbReference type="InterPro" id="IPR007560">
    <property type="entry name" value="Restrct_endonuc_IV_Mrr"/>
</dbReference>
<protein>
    <recommendedName>
        <fullName evidence="1">Restriction endonuclease type IV Mrr domain-containing protein</fullName>
    </recommendedName>
</protein>
<accession>A0A3B0VYY2</accession>
<reference evidence="2" key="1">
    <citation type="submission" date="2018-06" db="EMBL/GenBank/DDBJ databases">
        <authorList>
            <person name="Zhirakovskaya E."/>
        </authorList>
    </citation>
    <scope>NUCLEOTIDE SEQUENCE</scope>
</reference>
<evidence type="ECO:0000313" key="2">
    <source>
        <dbReference type="EMBL" id="VAW43617.1"/>
    </source>
</evidence>
<name>A0A3B0VYY2_9ZZZZ</name>
<dbReference type="GO" id="GO:0009307">
    <property type="term" value="P:DNA restriction-modification system"/>
    <property type="evidence" value="ECO:0007669"/>
    <property type="project" value="InterPro"/>
</dbReference>
<dbReference type="Pfam" id="PF04471">
    <property type="entry name" value="Mrr_cat"/>
    <property type="match status" value="1"/>
</dbReference>
<dbReference type="InterPro" id="IPR027417">
    <property type="entry name" value="P-loop_NTPase"/>
</dbReference>
<dbReference type="InterPro" id="IPR011335">
    <property type="entry name" value="Restrct_endonuc-II-like"/>
</dbReference>
<feature type="domain" description="Restriction endonuclease type IV Mrr" evidence="1">
    <location>
        <begin position="25"/>
        <end position="142"/>
    </location>
</feature>
<dbReference type="GO" id="GO:0003677">
    <property type="term" value="F:DNA binding"/>
    <property type="evidence" value="ECO:0007669"/>
    <property type="project" value="InterPro"/>
</dbReference>
<sequence length="967" mass="111226">MNTRKKAYLHLLGEGDTRQAQANNRGHLFEYLMRDLFKSLKIEVTHLNRSKNGTEIDIVGKQLLGDAPVLAECKAQITSLNSEDVQKFCFKFYDEREDNQKVTGFLLTLSSLNTGAQELWDEQKRKHGDSLICYEQEELLNLMIEHMGICSPELIRESAEEYYHRACGDTQLLCVGGKEKQVKLFWAQLLMSSDGTEPNYVVFSTEDGTSVTNKKIVTNLLRLKPEFATSSLTCLNLEDSELKPTKWIDEISPTRTVVRIRKSKSWFDYRFPSAPEFFVGRNIQIGELTRLFEEVRLGKTSIRGVFFSGKSGIGKSSLVLKSQQVLKRDRVILLPIDSRLCDDVSFLYDSVNELLFELRQVPELNELFQNVTVRGLDSLIETLVQIHEAIISHDYLVVLFFDQFEKVFDFPDVTKAIRDIFLLVTERQLSILFGFAWKSDLWSQTEGFPHNERDDIVRECVSIKKVEQFNQEETSEILKQLELQWGERLSILISRQLATFSRGLPWLLKKVCSHLLEQKEKGVTQNELIETNLKMQDLFEADLAGLDDEERSLLRAIAPLLPATLRRISESFEIANIDQSLHRFIDKRILVKITEDVGKSYANVKYDAYSDIFREFLITGTVPFDAAYYFFTYPKGALKFFKKVKMRGKLPIDQEIAETGKQIISIYNLSRDLRQLGLVDVNNKVFTISREISSLNEEDFLLYLQGQLKRNRLVSLALGELNRHYEISLSELTEILRQLFPSVQAKTTTWLHYSKTTAKWLHAARLAFYNPSDASLHQVDDEEIFERVITREDLRSAGIRLPLRFKNAIVECLEALFDYGKGSASIDQLALWLHKKPQSVNMILSDNLDLGFVYFDDSSKIYRLTEIGETFIKGTELERTKIFGKQCKTVELYNLFLAKVDETGESGVSSRFAIDRVLVELKIELADTTLDKLGNILANWAEYAGVISRKGRVCRLKKYIPEQMTLI</sequence>
<dbReference type="SUPFAM" id="SSF52540">
    <property type="entry name" value="P-loop containing nucleoside triphosphate hydrolases"/>
    <property type="match status" value="1"/>
</dbReference>
<dbReference type="SUPFAM" id="SSF52980">
    <property type="entry name" value="Restriction endonuclease-like"/>
    <property type="match status" value="1"/>
</dbReference>
<organism evidence="2">
    <name type="scientific">hydrothermal vent metagenome</name>
    <dbReference type="NCBI Taxonomy" id="652676"/>
    <lineage>
        <taxon>unclassified sequences</taxon>
        <taxon>metagenomes</taxon>
        <taxon>ecological metagenomes</taxon>
    </lineage>
</organism>
<dbReference type="AlphaFoldDB" id="A0A3B0VYY2"/>
<proteinExistence type="predicted"/>
<dbReference type="EMBL" id="UOEU01001122">
    <property type="protein sequence ID" value="VAW43617.1"/>
    <property type="molecule type" value="Genomic_DNA"/>
</dbReference>
<evidence type="ECO:0000259" key="1">
    <source>
        <dbReference type="Pfam" id="PF04471"/>
    </source>
</evidence>